<gene>
    <name evidence="6" type="primary">dmlR_59</name>
    <name evidence="6" type="ORF">NCTC10661_05931</name>
</gene>
<keyword evidence="2" id="KW-0805">Transcription regulation</keyword>
<comment type="similarity">
    <text evidence="1">Belongs to the LysR transcriptional regulatory family.</text>
</comment>
<dbReference type="Pfam" id="PF03466">
    <property type="entry name" value="LysR_substrate"/>
    <property type="match status" value="1"/>
</dbReference>
<reference evidence="6 7" key="1">
    <citation type="submission" date="2018-06" db="EMBL/GenBank/DDBJ databases">
        <authorList>
            <consortium name="Pathogen Informatics"/>
            <person name="Doyle S."/>
        </authorList>
    </citation>
    <scope>NUCLEOTIDE SEQUENCE [LARGE SCALE GENOMIC DNA]</scope>
    <source>
        <strain evidence="6 7">NCTC10661</strain>
    </source>
</reference>
<dbReference type="PROSITE" id="PS50931">
    <property type="entry name" value="HTH_LYSR"/>
    <property type="match status" value="1"/>
</dbReference>
<dbReference type="AlphaFoldDB" id="A0AAE8NKK0"/>
<dbReference type="InterPro" id="IPR036388">
    <property type="entry name" value="WH-like_DNA-bd_sf"/>
</dbReference>
<dbReference type="PRINTS" id="PR00039">
    <property type="entry name" value="HTHLYSR"/>
</dbReference>
<dbReference type="RefSeq" id="WP_059620062.1">
    <property type="nucleotide sequence ID" value="NZ_CADEUP010000007.1"/>
</dbReference>
<evidence type="ECO:0000256" key="4">
    <source>
        <dbReference type="ARBA" id="ARBA00023163"/>
    </source>
</evidence>
<keyword evidence="4" id="KW-0804">Transcription</keyword>
<dbReference type="GO" id="GO:0003700">
    <property type="term" value="F:DNA-binding transcription factor activity"/>
    <property type="evidence" value="ECO:0007669"/>
    <property type="project" value="InterPro"/>
</dbReference>
<dbReference type="FunFam" id="1.10.10.10:FF:000001">
    <property type="entry name" value="LysR family transcriptional regulator"/>
    <property type="match status" value="1"/>
</dbReference>
<dbReference type="Proteomes" id="UP000250416">
    <property type="component" value="Unassembled WGS sequence"/>
</dbReference>
<dbReference type="SUPFAM" id="SSF46785">
    <property type="entry name" value="Winged helix' DNA-binding domain"/>
    <property type="match status" value="1"/>
</dbReference>
<dbReference type="Pfam" id="PF00126">
    <property type="entry name" value="HTH_1"/>
    <property type="match status" value="1"/>
</dbReference>
<dbReference type="Gene3D" id="1.10.10.10">
    <property type="entry name" value="Winged helix-like DNA-binding domain superfamily/Winged helix DNA-binding domain"/>
    <property type="match status" value="1"/>
</dbReference>
<proteinExistence type="inferred from homology"/>
<organism evidence="6 7">
    <name type="scientific">Burkholderia cepacia</name>
    <name type="common">Pseudomonas cepacia</name>
    <dbReference type="NCBI Taxonomy" id="292"/>
    <lineage>
        <taxon>Bacteria</taxon>
        <taxon>Pseudomonadati</taxon>
        <taxon>Pseudomonadota</taxon>
        <taxon>Betaproteobacteria</taxon>
        <taxon>Burkholderiales</taxon>
        <taxon>Burkholderiaceae</taxon>
        <taxon>Burkholderia</taxon>
        <taxon>Burkholderia cepacia complex</taxon>
    </lineage>
</organism>
<dbReference type="InterPro" id="IPR000847">
    <property type="entry name" value="LysR_HTH_N"/>
</dbReference>
<dbReference type="InterPro" id="IPR005119">
    <property type="entry name" value="LysR_subst-bd"/>
</dbReference>
<accession>A0AAE8NKK0</accession>
<dbReference type="InterPro" id="IPR036390">
    <property type="entry name" value="WH_DNA-bd_sf"/>
</dbReference>
<dbReference type="FunFam" id="3.40.190.290:FF:000012">
    <property type="entry name" value="Transcriptional regulator, LysR family"/>
    <property type="match status" value="1"/>
</dbReference>
<dbReference type="GO" id="GO:0006351">
    <property type="term" value="P:DNA-templated transcription"/>
    <property type="evidence" value="ECO:0007669"/>
    <property type="project" value="TreeGrafter"/>
</dbReference>
<feature type="domain" description="HTH lysR-type" evidence="5">
    <location>
        <begin position="4"/>
        <end position="61"/>
    </location>
</feature>
<evidence type="ECO:0000256" key="2">
    <source>
        <dbReference type="ARBA" id="ARBA00023015"/>
    </source>
</evidence>
<protein>
    <submittedName>
        <fullName evidence="6">LysR family transcriptional regulator</fullName>
    </submittedName>
</protein>
<sequence>MRPENFNDLYAFLVVARQRSFTKAANEMGTSSSALSQTISALEARLGVRLLSRTTRSVAPTTAGERLLQKLSMGFGSIGDELEALLELRERPVGSFRLTTVGHAAETILWPKLLPLLKAYPEIQVEVSVDYRMVDIVAERFDAGVRLGGLIDKDMVAVRISPDKRMAVVATPDYFRGRTAPRHPTELGSHTCINLRIPSTGTLLPWSFERDGVVLSVPVAGQCTFNGSGLVLQAALGGIGVGCVPEDIAEEHVRAGRLVRTLEDWCKPLDGYHLYYPSRRQPNRAFQLLVDALKYRA</sequence>
<keyword evidence="3" id="KW-0238">DNA-binding</keyword>
<dbReference type="PANTHER" id="PTHR30537">
    <property type="entry name" value="HTH-TYPE TRANSCRIPTIONAL REGULATOR"/>
    <property type="match status" value="1"/>
</dbReference>
<name>A0AAE8NKK0_BURCE</name>
<dbReference type="GO" id="GO:0043565">
    <property type="term" value="F:sequence-specific DNA binding"/>
    <property type="evidence" value="ECO:0007669"/>
    <property type="project" value="TreeGrafter"/>
</dbReference>
<evidence type="ECO:0000313" key="6">
    <source>
        <dbReference type="EMBL" id="SQA57285.1"/>
    </source>
</evidence>
<dbReference type="EMBL" id="UARD01000043">
    <property type="protein sequence ID" value="SQA57285.1"/>
    <property type="molecule type" value="Genomic_DNA"/>
</dbReference>
<dbReference type="InterPro" id="IPR058163">
    <property type="entry name" value="LysR-type_TF_proteobact-type"/>
</dbReference>
<dbReference type="PANTHER" id="PTHR30537:SF1">
    <property type="entry name" value="HTH-TYPE TRANSCRIPTIONAL REGULATOR PGRR"/>
    <property type="match status" value="1"/>
</dbReference>
<dbReference type="SUPFAM" id="SSF53850">
    <property type="entry name" value="Periplasmic binding protein-like II"/>
    <property type="match status" value="1"/>
</dbReference>
<evidence type="ECO:0000256" key="3">
    <source>
        <dbReference type="ARBA" id="ARBA00023125"/>
    </source>
</evidence>
<comment type="caution">
    <text evidence="6">The sequence shown here is derived from an EMBL/GenBank/DDBJ whole genome shotgun (WGS) entry which is preliminary data.</text>
</comment>
<dbReference type="CDD" id="cd08474">
    <property type="entry name" value="PBP2_CrgA_like_5"/>
    <property type="match status" value="1"/>
</dbReference>
<evidence type="ECO:0000256" key="1">
    <source>
        <dbReference type="ARBA" id="ARBA00009437"/>
    </source>
</evidence>
<evidence type="ECO:0000259" key="5">
    <source>
        <dbReference type="PROSITE" id="PS50931"/>
    </source>
</evidence>
<dbReference type="Gene3D" id="3.40.190.290">
    <property type="match status" value="1"/>
</dbReference>
<evidence type="ECO:0000313" key="7">
    <source>
        <dbReference type="Proteomes" id="UP000250416"/>
    </source>
</evidence>